<dbReference type="RefSeq" id="WP_265675580.1">
    <property type="nucleotide sequence ID" value="NZ_JAKRRY010000017.1"/>
</dbReference>
<dbReference type="AlphaFoldDB" id="A0A9X3HXA2"/>
<proteinExistence type="predicted"/>
<dbReference type="Pfam" id="PF16549">
    <property type="entry name" value="T2SSS_2"/>
    <property type="match status" value="1"/>
</dbReference>
<dbReference type="PIRSF" id="PIRSF007010">
    <property type="entry name" value="UCP007010"/>
    <property type="match status" value="1"/>
</dbReference>
<sequence>MKSLLKSRVIWLSLAALTSLAGCSSKGDDEQRQLEMLAQSRASILSSGLPIEHGPLSIMKASANKGMVEIMMLYNTDARGAKPIDEVLHNSMNFYCTDREVKANLDLGLTYRIMMRNTRGQMMVDQVVTKQYCNQPSKSAAQPATK</sequence>
<name>A0A9X3HXA2_9VIBR</name>
<keyword evidence="3" id="KW-1185">Reference proteome</keyword>
<keyword evidence="1" id="KW-0732">Signal</keyword>
<evidence type="ECO:0000313" key="2">
    <source>
        <dbReference type="EMBL" id="MCW8347048.1"/>
    </source>
</evidence>
<evidence type="ECO:0000256" key="1">
    <source>
        <dbReference type="SAM" id="SignalP"/>
    </source>
</evidence>
<dbReference type="PROSITE" id="PS51257">
    <property type="entry name" value="PROKAR_LIPOPROTEIN"/>
    <property type="match status" value="1"/>
</dbReference>
<comment type="caution">
    <text evidence="2">The sequence shown here is derived from an EMBL/GenBank/DDBJ whole genome shotgun (WGS) entry which is preliminary data.</text>
</comment>
<evidence type="ECO:0000313" key="3">
    <source>
        <dbReference type="Proteomes" id="UP001155587"/>
    </source>
</evidence>
<gene>
    <name evidence="2" type="ORF">MD535_13665</name>
</gene>
<reference evidence="2" key="1">
    <citation type="submission" date="2022-02" db="EMBL/GenBank/DDBJ databases">
        <title>Vibrio sp. nov, a new bacterium isolated from seawater.</title>
        <authorList>
            <person name="Yuan Y."/>
        </authorList>
    </citation>
    <scope>NUCLEOTIDE SEQUENCE</scope>
    <source>
        <strain evidence="2">ZSDZ65</strain>
    </source>
</reference>
<accession>A0A9X3HXA2</accession>
<dbReference type="InterPro" id="IPR016502">
    <property type="entry name" value="T2SSS_2"/>
</dbReference>
<feature type="signal peptide" evidence="1">
    <location>
        <begin position="1"/>
        <end position="21"/>
    </location>
</feature>
<organism evidence="2 3">
    <name type="scientific">Vibrio qingdaonensis</name>
    <dbReference type="NCBI Taxonomy" id="2829491"/>
    <lineage>
        <taxon>Bacteria</taxon>
        <taxon>Pseudomonadati</taxon>
        <taxon>Pseudomonadota</taxon>
        <taxon>Gammaproteobacteria</taxon>
        <taxon>Vibrionales</taxon>
        <taxon>Vibrionaceae</taxon>
        <taxon>Vibrio</taxon>
    </lineage>
</organism>
<feature type="chain" id="PRO_5040838331" evidence="1">
    <location>
        <begin position="22"/>
        <end position="146"/>
    </location>
</feature>
<dbReference type="Proteomes" id="UP001155587">
    <property type="component" value="Unassembled WGS sequence"/>
</dbReference>
<dbReference type="Gene3D" id="3.30.300.250">
    <property type="match status" value="1"/>
</dbReference>
<dbReference type="EMBL" id="JAKRRY010000017">
    <property type="protein sequence ID" value="MCW8347048.1"/>
    <property type="molecule type" value="Genomic_DNA"/>
</dbReference>
<protein>
    <submittedName>
        <fullName evidence="2">GspS/AspS pilotin family protein</fullName>
    </submittedName>
</protein>